<evidence type="ECO:0000313" key="5">
    <source>
        <dbReference type="Proteomes" id="UP000306753"/>
    </source>
</evidence>
<dbReference type="InterPro" id="IPR029058">
    <property type="entry name" value="AB_hydrolase_fold"/>
</dbReference>
<feature type="signal peptide" evidence="3">
    <location>
        <begin position="1"/>
        <end position="21"/>
    </location>
</feature>
<dbReference type="GO" id="GO:0016788">
    <property type="term" value="F:hydrolase activity, acting on ester bonds"/>
    <property type="evidence" value="ECO:0007669"/>
    <property type="project" value="TreeGrafter"/>
</dbReference>
<dbReference type="AlphaFoldDB" id="A0A5R9Q9U9"/>
<dbReference type="PANTHER" id="PTHR40841:SF2">
    <property type="entry name" value="SIDEROPHORE-DEGRADING ESTERASE (EUROFUNG)"/>
    <property type="match status" value="1"/>
</dbReference>
<reference evidence="4 5" key="1">
    <citation type="journal article" date="2017" name="Eur. J. Clin. Microbiol. Infect. Dis.">
        <title>Uncommonly isolated clinical Pseudomonas: identification and phylogenetic assignation.</title>
        <authorList>
            <person name="Mulet M."/>
            <person name="Gomila M."/>
            <person name="Ramirez A."/>
            <person name="Cardew S."/>
            <person name="Moore E.R."/>
            <person name="Lalucat J."/>
            <person name="Garcia-Valdes E."/>
        </authorList>
    </citation>
    <scope>NUCLEOTIDE SEQUENCE [LARGE SCALE GENOMIC DNA]</scope>
    <source>
        <strain evidence="4 5">SD129</strain>
    </source>
</reference>
<name>A0A5R9Q9U9_9GAMM</name>
<proteinExistence type="inferred from homology"/>
<evidence type="ECO:0000256" key="1">
    <source>
        <dbReference type="ARBA" id="ARBA00005622"/>
    </source>
</evidence>
<dbReference type="Gene3D" id="3.40.50.1820">
    <property type="entry name" value="alpha/beta hydrolase"/>
    <property type="match status" value="1"/>
</dbReference>
<dbReference type="Proteomes" id="UP000306753">
    <property type="component" value="Unassembled WGS sequence"/>
</dbReference>
<keyword evidence="2 4" id="KW-0378">Hydrolase</keyword>
<dbReference type="InterPro" id="IPR052558">
    <property type="entry name" value="Siderophore_Hydrolase_D"/>
</dbReference>
<accession>A0A5R9Q9U9</accession>
<evidence type="ECO:0000313" key="4">
    <source>
        <dbReference type="EMBL" id="TLX61780.1"/>
    </source>
</evidence>
<keyword evidence="3" id="KW-0732">Signal</keyword>
<evidence type="ECO:0000256" key="3">
    <source>
        <dbReference type="SAM" id="SignalP"/>
    </source>
</evidence>
<comment type="similarity">
    <text evidence="1">Belongs to the esterase D family.</text>
</comment>
<dbReference type="PANTHER" id="PTHR40841">
    <property type="entry name" value="SIDEROPHORE TRIACETYLFUSARININE C ESTERASE"/>
    <property type="match status" value="1"/>
</dbReference>
<dbReference type="Pfam" id="PF00756">
    <property type="entry name" value="Esterase"/>
    <property type="match status" value="1"/>
</dbReference>
<evidence type="ECO:0000256" key="2">
    <source>
        <dbReference type="ARBA" id="ARBA00022801"/>
    </source>
</evidence>
<comment type="caution">
    <text evidence="4">The sequence shown here is derived from an EMBL/GenBank/DDBJ whole genome shotgun (WGS) entry which is preliminary data.</text>
</comment>
<organism evidence="4 5">
    <name type="scientific">Stutzerimonas nosocomialis</name>
    <dbReference type="NCBI Taxonomy" id="1056496"/>
    <lineage>
        <taxon>Bacteria</taxon>
        <taxon>Pseudomonadati</taxon>
        <taxon>Pseudomonadota</taxon>
        <taxon>Gammaproteobacteria</taxon>
        <taxon>Pseudomonadales</taxon>
        <taxon>Pseudomonadaceae</taxon>
        <taxon>Stutzerimonas</taxon>
    </lineage>
</organism>
<keyword evidence="5" id="KW-1185">Reference proteome</keyword>
<protein>
    <submittedName>
        <fullName evidence="4">Alpha/beta hydrolase</fullName>
    </submittedName>
</protein>
<dbReference type="SUPFAM" id="SSF53474">
    <property type="entry name" value="alpha/beta-Hydrolases"/>
    <property type="match status" value="1"/>
</dbReference>
<feature type="chain" id="PRO_5024285108" evidence="3">
    <location>
        <begin position="22"/>
        <end position="307"/>
    </location>
</feature>
<gene>
    <name evidence="4" type="ORF">DN820_19395</name>
</gene>
<dbReference type="EMBL" id="QLAG01000033">
    <property type="protein sequence ID" value="TLX61780.1"/>
    <property type="molecule type" value="Genomic_DNA"/>
</dbReference>
<sequence length="307" mass="33290">MKRALLTLLATLPACLAAAHAAEPTWRPVTLPQAEQKDIHSRQTGRDYRIFLSQPRGEAPPGGYPVLYVLDGNALFPGLAVQAAALAGRPDAGLRDSVLVVGIGYPGDALYDLDARAYDYTPAVPEAQDERHGGAERFLAFLETELKPLVAARYPIDPQRQTLFGHSYGGLFTLYTLFRHPDAFQGYVSASPSIWWGDGYLFDARDRFLAAAGEQAPSARLLLTVGGAEEPTGVAPDDPRQRRLAERRMVGNARELAQSLAPLQAHGLASELRVHPEADHGTNGWLTAIEALTFAARPVAQRPPSRP</sequence>
<dbReference type="RefSeq" id="WP_138412650.1">
    <property type="nucleotide sequence ID" value="NZ_QLAG01000033.1"/>
</dbReference>
<dbReference type="InterPro" id="IPR000801">
    <property type="entry name" value="Esterase-like"/>
</dbReference>